<feature type="transmembrane region" description="Helical" evidence="1">
    <location>
        <begin position="87"/>
        <end position="104"/>
    </location>
</feature>
<name>A0ABU4KQF1_BREVE</name>
<dbReference type="Gene3D" id="1.20.1260.10">
    <property type="match status" value="1"/>
</dbReference>
<feature type="transmembrane region" description="Helical" evidence="1">
    <location>
        <begin position="55"/>
        <end position="81"/>
    </location>
</feature>
<gene>
    <name evidence="3" type="ORF">NJD11_09755</name>
</gene>
<reference evidence="3 4" key="1">
    <citation type="journal article" date="2023" name="FEMS Microbes">
        <title>Whole genomes of deep-sea sponge-associated bacteria exhibit high novel natural product potential.</title>
        <authorList>
            <person name="Hesketh-Best P.J."/>
            <person name="January G.G."/>
            <person name="Koch M.J."/>
            <person name="Warburton P.J."/>
            <person name="Howell K.L."/>
            <person name="Upton M."/>
        </authorList>
    </citation>
    <scope>NUCLEOTIDE SEQUENCE [LARGE SCALE GENOMIC DNA]</scope>
    <source>
        <strain evidence="3 4">PC206-O</strain>
    </source>
</reference>
<dbReference type="EMBL" id="JAMYEC010000005">
    <property type="protein sequence ID" value="MDX2335223.1"/>
    <property type="molecule type" value="Genomic_DNA"/>
</dbReference>
<organism evidence="3 4">
    <name type="scientific">Brevundimonas vesicularis</name>
    <name type="common">Pseudomonas vesicularis</name>
    <dbReference type="NCBI Taxonomy" id="41276"/>
    <lineage>
        <taxon>Bacteria</taxon>
        <taxon>Pseudomonadati</taxon>
        <taxon>Pseudomonadota</taxon>
        <taxon>Alphaproteobacteria</taxon>
        <taxon>Caulobacterales</taxon>
        <taxon>Caulobacteraceae</taxon>
        <taxon>Brevundimonas</taxon>
    </lineage>
</organism>
<dbReference type="Proteomes" id="UP001272940">
    <property type="component" value="Unassembled WGS sequence"/>
</dbReference>
<accession>A0ABU4KQF1</accession>
<keyword evidence="1" id="KW-1133">Transmembrane helix</keyword>
<proteinExistence type="predicted"/>
<protein>
    <submittedName>
        <fullName evidence="3">DUF305 domain-containing protein</fullName>
    </submittedName>
</protein>
<dbReference type="InterPro" id="IPR012347">
    <property type="entry name" value="Ferritin-like"/>
</dbReference>
<keyword evidence="1" id="KW-0812">Transmembrane</keyword>
<evidence type="ECO:0000313" key="3">
    <source>
        <dbReference type="EMBL" id="MDX2335223.1"/>
    </source>
</evidence>
<keyword evidence="4" id="KW-1185">Reference proteome</keyword>
<keyword evidence="1" id="KW-0472">Membrane</keyword>
<dbReference type="InterPro" id="IPR005183">
    <property type="entry name" value="DUF305_CopM-like"/>
</dbReference>
<evidence type="ECO:0000259" key="2">
    <source>
        <dbReference type="Pfam" id="PF03713"/>
    </source>
</evidence>
<evidence type="ECO:0000256" key="1">
    <source>
        <dbReference type="SAM" id="Phobius"/>
    </source>
</evidence>
<evidence type="ECO:0000313" key="4">
    <source>
        <dbReference type="Proteomes" id="UP001272940"/>
    </source>
</evidence>
<sequence length="196" mass="21923">MTGRIDSDGDRSLQAFAAAGDDELKFLKRIRTMSHQQMDHGGQGNARGLGPYRSLYLELAIDFVIMYLVMYTMIATLGHFYLNLNNVYMTLMMVAPMAVLMLVFMRSMYPSRKTNLAIGAVAAVIFVGSFIGMRTQAFVGDDEFLRSMIPHHSGAVLMCEQASLTDPEIIALCDGIVRGQQEEIAQMQALLEKRRR</sequence>
<comment type="caution">
    <text evidence="3">The sequence shown here is derived from an EMBL/GenBank/DDBJ whole genome shotgun (WGS) entry which is preliminary data.</text>
</comment>
<dbReference type="Pfam" id="PF03713">
    <property type="entry name" value="DUF305"/>
    <property type="match status" value="1"/>
</dbReference>
<feature type="domain" description="DUF305" evidence="2">
    <location>
        <begin position="141"/>
        <end position="191"/>
    </location>
</feature>
<feature type="transmembrane region" description="Helical" evidence="1">
    <location>
        <begin position="116"/>
        <end position="133"/>
    </location>
</feature>
<dbReference type="RefSeq" id="WP_244878384.1">
    <property type="nucleotide sequence ID" value="NZ_JAMYEC010000005.1"/>
</dbReference>